<gene>
    <name evidence="2" type="ORF">GHA_00776</name>
</gene>
<feature type="transmembrane region" description="Helical" evidence="1">
    <location>
        <begin position="14"/>
        <end position="35"/>
    </location>
</feature>
<organism evidence="2 3">
    <name type="scientific">Comamonas aquatica</name>
    <dbReference type="NCBI Taxonomy" id="225991"/>
    <lineage>
        <taxon>Bacteria</taxon>
        <taxon>Pseudomonadati</taxon>
        <taxon>Pseudomonadota</taxon>
        <taxon>Betaproteobacteria</taxon>
        <taxon>Burkholderiales</taxon>
        <taxon>Comamonadaceae</taxon>
        <taxon>Comamonas</taxon>
    </lineage>
</organism>
<dbReference type="Proteomes" id="UP000834458">
    <property type="component" value="Unassembled WGS sequence"/>
</dbReference>
<evidence type="ECO:0000313" key="2">
    <source>
        <dbReference type="EMBL" id="CAB5669484.1"/>
    </source>
</evidence>
<keyword evidence="1" id="KW-1133">Transmembrane helix</keyword>
<dbReference type="AlphaFoldDB" id="A0AA35GI97"/>
<reference evidence="2" key="1">
    <citation type="submission" date="2020-05" db="EMBL/GenBank/DDBJ databases">
        <authorList>
            <person name="Delgado-Blas J."/>
        </authorList>
    </citation>
    <scope>NUCLEOTIDE SEQUENCE</scope>
    <source>
        <strain evidence="2">BB1454</strain>
    </source>
</reference>
<evidence type="ECO:0000256" key="1">
    <source>
        <dbReference type="SAM" id="Phobius"/>
    </source>
</evidence>
<keyword evidence="1" id="KW-0812">Transmembrane</keyword>
<sequence length="263" mass="28939">MPVPVPVLRRLFRVLLRLLLGLGAAVLVLVGWRIVVLVTSSTPRHADVVQQVFRADPLPVFTPQHLQLVRALRVWWLPVESGAPGVDPGQPLRGETHAVQCAQQLLATDDATLATQRLAEVARWVRPFVTQAHLAPGHYAVPADMAAWLPGVQHGQFQLRAEHLALLRAAMWREVEGEALQEWLAESTEAAPLWPMPAIDGKRPYGDRSYYTIDMAEILGRPFAVDGQGQPILDPVRVAALTALHEETLTALQVLLLYGEMGG</sequence>
<proteinExistence type="predicted"/>
<comment type="caution">
    <text evidence="2">The sequence shown here is derived from an EMBL/GenBank/DDBJ whole genome shotgun (WGS) entry which is preliminary data.</text>
</comment>
<accession>A0AA35GI97</accession>
<evidence type="ECO:0000313" key="3">
    <source>
        <dbReference type="Proteomes" id="UP000834458"/>
    </source>
</evidence>
<name>A0AA35GI97_9BURK</name>
<dbReference type="EMBL" id="CAHPSC010000007">
    <property type="protein sequence ID" value="CAB5669484.1"/>
    <property type="molecule type" value="Genomic_DNA"/>
</dbReference>
<keyword evidence="1" id="KW-0472">Membrane</keyword>
<protein>
    <submittedName>
        <fullName evidence="2">Uncharacterized protein</fullName>
    </submittedName>
</protein>